<dbReference type="Pfam" id="PF08592">
    <property type="entry name" value="Anthrone_oxy"/>
    <property type="match status" value="1"/>
</dbReference>
<evidence type="ECO:0000313" key="2">
    <source>
        <dbReference type="EMBL" id="TGA96705.1"/>
    </source>
</evidence>
<keyword evidence="1" id="KW-1133">Transmembrane helix</keyword>
<keyword evidence="1" id="KW-0472">Membrane</keyword>
<reference evidence="2 3" key="1">
    <citation type="submission" date="2019-03" db="EMBL/GenBank/DDBJ databases">
        <authorList>
            <person name="Gonzalez-Pimentel J.L."/>
        </authorList>
    </citation>
    <scope>NUCLEOTIDE SEQUENCE [LARGE SCALE GENOMIC DNA]</scope>
    <source>
        <strain evidence="2 3">JCM 31289</strain>
    </source>
</reference>
<dbReference type="AlphaFoldDB" id="A0A4Z0GJA8"/>
<name>A0A4Z0GJA8_9ACTN</name>
<sequence length="168" mass="18192">MTATIRSAALIAATVTTGLGAGLFYAFSCAVMPGLRQSDDRTFVTAMQRINVAIVNGWFMISFMGALLLTGLALFLQYRGGDRAPLPWLVAGLALYLAMFVITVAFNIPLNDQLDAAGDPARIHDLAAVRERFETVWVRWNIVRAVVSTAAFGCLSWALVLHGRTSRG</sequence>
<evidence type="ECO:0000256" key="1">
    <source>
        <dbReference type="SAM" id="Phobius"/>
    </source>
</evidence>
<dbReference type="InterPro" id="IPR013901">
    <property type="entry name" value="Anthrone_oxy"/>
</dbReference>
<dbReference type="OrthoDB" id="428263at2"/>
<gene>
    <name evidence="2" type="ORF">E4099_23995</name>
</gene>
<comment type="caution">
    <text evidence="2">The sequence shown here is derived from an EMBL/GenBank/DDBJ whole genome shotgun (WGS) entry which is preliminary data.</text>
</comment>
<dbReference type="RefSeq" id="WP_135341197.1">
    <property type="nucleotide sequence ID" value="NZ_JBHLTX010000053.1"/>
</dbReference>
<protein>
    <submittedName>
        <fullName evidence="2">DUF1772 domain-containing protein</fullName>
    </submittedName>
</protein>
<feature type="transmembrane region" description="Helical" evidence="1">
    <location>
        <begin position="88"/>
        <end position="108"/>
    </location>
</feature>
<keyword evidence="1" id="KW-0812">Transmembrane</keyword>
<evidence type="ECO:0000313" key="3">
    <source>
        <dbReference type="Proteomes" id="UP000297948"/>
    </source>
</evidence>
<organism evidence="2 3">
    <name type="scientific">Streptomyces palmae</name>
    <dbReference type="NCBI Taxonomy" id="1701085"/>
    <lineage>
        <taxon>Bacteria</taxon>
        <taxon>Bacillati</taxon>
        <taxon>Actinomycetota</taxon>
        <taxon>Actinomycetes</taxon>
        <taxon>Kitasatosporales</taxon>
        <taxon>Streptomycetaceae</taxon>
        <taxon>Streptomyces</taxon>
    </lineage>
</organism>
<feature type="transmembrane region" description="Helical" evidence="1">
    <location>
        <begin position="142"/>
        <end position="161"/>
    </location>
</feature>
<feature type="transmembrane region" description="Helical" evidence="1">
    <location>
        <begin position="50"/>
        <end position="76"/>
    </location>
</feature>
<dbReference type="Proteomes" id="UP000297948">
    <property type="component" value="Unassembled WGS sequence"/>
</dbReference>
<accession>A0A4Z0GJA8</accession>
<dbReference type="EMBL" id="SRID01000285">
    <property type="protein sequence ID" value="TGA96705.1"/>
    <property type="molecule type" value="Genomic_DNA"/>
</dbReference>
<proteinExistence type="predicted"/>
<keyword evidence="3" id="KW-1185">Reference proteome</keyword>